<comment type="caution">
    <text evidence="1">The sequence shown here is derived from an EMBL/GenBank/DDBJ whole genome shotgun (WGS) entry which is preliminary data.</text>
</comment>
<protein>
    <submittedName>
        <fullName evidence="1">Uncharacterized protein</fullName>
    </submittedName>
</protein>
<dbReference type="RefSeq" id="WP_290369489.1">
    <property type="nucleotide sequence ID" value="NZ_CAKJTG010000004.1"/>
</dbReference>
<keyword evidence="2" id="KW-1185">Reference proteome</keyword>
<proteinExistence type="predicted"/>
<dbReference type="EMBL" id="CAKJTG010000004">
    <property type="protein sequence ID" value="CAG9607098.1"/>
    <property type="molecule type" value="Genomic_DNA"/>
</dbReference>
<evidence type="ECO:0000313" key="2">
    <source>
        <dbReference type="Proteomes" id="UP000789845"/>
    </source>
</evidence>
<accession>A0A9C7L9Q5</accession>
<evidence type="ECO:0000313" key="1">
    <source>
        <dbReference type="EMBL" id="CAG9607098.1"/>
    </source>
</evidence>
<dbReference type="AlphaFoldDB" id="A0A9C7L9Q5"/>
<dbReference type="Proteomes" id="UP000789845">
    <property type="component" value="Unassembled WGS sequence"/>
</dbReference>
<sequence>MSRSVRLHGQFLAYIYICRAIFHEIAFNGIRMPFFSKLNMKIER</sequence>
<reference evidence="1" key="1">
    <citation type="submission" date="2021-10" db="EMBL/GenBank/DDBJ databases">
        <authorList>
            <person name="Criscuolo A."/>
        </authorList>
    </citation>
    <scope>NUCLEOTIDE SEQUENCE</scope>
    <source>
        <strain evidence="1">CIP111885</strain>
    </source>
</reference>
<name>A0A9C7L9Q5_9BACI</name>
<dbReference type="NCBIfam" id="NF041642">
    <property type="entry name" value="RAxF_45"/>
    <property type="match status" value="1"/>
</dbReference>
<organism evidence="1 2">
    <name type="scientific">Pseudoneobacillus rhizosphaerae</name>
    <dbReference type="NCBI Taxonomy" id="2880968"/>
    <lineage>
        <taxon>Bacteria</taxon>
        <taxon>Bacillati</taxon>
        <taxon>Bacillota</taxon>
        <taxon>Bacilli</taxon>
        <taxon>Bacillales</taxon>
        <taxon>Bacillaceae</taxon>
        <taxon>Pseudoneobacillus</taxon>
    </lineage>
</organism>
<dbReference type="InterPro" id="IPR048146">
    <property type="entry name" value="RAxF_45-like"/>
</dbReference>
<gene>
    <name evidence="1" type="ORF">NEOCIP111885_00788</name>
</gene>